<dbReference type="NCBIfam" id="TIGR00095">
    <property type="entry name" value="16S rRNA (guanine(966)-N(2))-methyltransferase RsmD"/>
    <property type="match status" value="1"/>
</dbReference>
<dbReference type="PIRSF" id="PIRSF004553">
    <property type="entry name" value="CHP00095"/>
    <property type="match status" value="1"/>
</dbReference>
<dbReference type="Proteomes" id="UP001221302">
    <property type="component" value="Unassembled WGS sequence"/>
</dbReference>
<gene>
    <name evidence="3" type="primary">rsmD</name>
    <name evidence="3" type="ORF">P0M35_03325</name>
</gene>
<keyword evidence="2 3" id="KW-0808">Transferase</keyword>
<keyword evidence="1 3" id="KW-0489">Methyltransferase</keyword>
<dbReference type="PANTHER" id="PTHR43542:SF1">
    <property type="entry name" value="METHYLTRANSFERASE"/>
    <property type="match status" value="1"/>
</dbReference>
<evidence type="ECO:0000313" key="3">
    <source>
        <dbReference type="EMBL" id="MDF1611166.1"/>
    </source>
</evidence>
<organism evidence="3 4">
    <name type="scientific">Stygiobacter electus</name>
    <dbReference type="NCBI Taxonomy" id="3032292"/>
    <lineage>
        <taxon>Bacteria</taxon>
        <taxon>Pseudomonadati</taxon>
        <taxon>Ignavibacteriota</taxon>
        <taxon>Ignavibacteria</taxon>
        <taxon>Ignavibacteriales</taxon>
        <taxon>Melioribacteraceae</taxon>
        <taxon>Stygiobacter</taxon>
    </lineage>
</organism>
<evidence type="ECO:0000256" key="1">
    <source>
        <dbReference type="ARBA" id="ARBA00022603"/>
    </source>
</evidence>
<dbReference type="InterPro" id="IPR004398">
    <property type="entry name" value="RNA_MeTrfase_RsmD"/>
</dbReference>
<dbReference type="CDD" id="cd02440">
    <property type="entry name" value="AdoMet_MTases"/>
    <property type="match status" value="1"/>
</dbReference>
<evidence type="ECO:0000313" key="4">
    <source>
        <dbReference type="Proteomes" id="UP001221302"/>
    </source>
</evidence>
<proteinExistence type="predicted"/>
<dbReference type="InterPro" id="IPR029063">
    <property type="entry name" value="SAM-dependent_MTases_sf"/>
</dbReference>
<dbReference type="AlphaFoldDB" id="A0AAE3NW54"/>
<dbReference type="EC" id="2.1.1.171" evidence="3"/>
<dbReference type="SUPFAM" id="SSF53335">
    <property type="entry name" value="S-adenosyl-L-methionine-dependent methyltransferases"/>
    <property type="match status" value="1"/>
</dbReference>
<dbReference type="PANTHER" id="PTHR43542">
    <property type="entry name" value="METHYLTRANSFERASE"/>
    <property type="match status" value="1"/>
</dbReference>
<reference evidence="3" key="1">
    <citation type="submission" date="2023-03" db="EMBL/GenBank/DDBJ databases">
        <title>Stygiobacter electus gen. nov., sp. nov., facultatively anaerobic thermotolerant bacterium of the class Ignavibacteria from a well of Yessentuki mineral water deposit.</title>
        <authorList>
            <person name="Podosokorskaya O.A."/>
            <person name="Elcheninov A.G."/>
            <person name="Petrova N.F."/>
            <person name="Zavarzina D.G."/>
            <person name="Kublanov I.V."/>
            <person name="Merkel A.Y."/>
        </authorList>
    </citation>
    <scope>NUCLEOTIDE SEQUENCE</scope>
    <source>
        <strain evidence="3">09-Me</strain>
    </source>
</reference>
<dbReference type="EMBL" id="JARGDL010000003">
    <property type="protein sequence ID" value="MDF1611166.1"/>
    <property type="molecule type" value="Genomic_DNA"/>
</dbReference>
<sequence length="186" mass="21589">MRIIAGKYKGRTVKFPKSNLVRPTTDKNKESIFNFLVNQIDFDGIRVLDIYAGSGSLGLEALSRGASEVHFVEKDFHVSKMLEENINSLNAKNECKIFRMEAIRFSKIKEHEKYNLILADPPFFNYDVHIVVKNILDNNFLEDDGIFLVERSIQTKGKDEEAFQQNYFRKLGDSLIYIFNKEKKLL</sequence>
<name>A0AAE3NW54_9BACT</name>
<dbReference type="RefSeq" id="WP_321534933.1">
    <property type="nucleotide sequence ID" value="NZ_JARGDL010000003.1"/>
</dbReference>
<dbReference type="Pfam" id="PF03602">
    <property type="entry name" value="Cons_hypoth95"/>
    <property type="match status" value="1"/>
</dbReference>
<dbReference type="GO" id="GO:0052913">
    <property type="term" value="F:16S rRNA (guanine(966)-N(2))-methyltransferase activity"/>
    <property type="evidence" value="ECO:0007669"/>
    <property type="project" value="UniProtKB-EC"/>
</dbReference>
<keyword evidence="4" id="KW-1185">Reference proteome</keyword>
<dbReference type="Gene3D" id="3.40.50.150">
    <property type="entry name" value="Vaccinia Virus protein VP39"/>
    <property type="match status" value="1"/>
</dbReference>
<accession>A0AAE3NW54</accession>
<evidence type="ECO:0000256" key="2">
    <source>
        <dbReference type="ARBA" id="ARBA00022679"/>
    </source>
</evidence>
<protein>
    <submittedName>
        <fullName evidence="3">16S rRNA (Guanine(966)-N(2))-methyltransferase RsmD</fullName>
        <ecNumber evidence="3">2.1.1.171</ecNumber>
    </submittedName>
</protein>
<comment type="caution">
    <text evidence="3">The sequence shown here is derived from an EMBL/GenBank/DDBJ whole genome shotgun (WGS) entry which is preliminary data.</text>
</comment>